<dbReference type="Proteomes" id="UP001207468">
    <property type="component" value="Unassembled WGS sequence"/>
</dbReference>
<protein>
    <submittedName>
        <fullName evidence="1">Uncharacterized protein</fullName>
    </submittedName>
</protein>
<sequence>MRTSTIFAIFYLAVGIAPSFALPSKNGESAQESWIPNLPQRTQSKNDPWASLNERMARKSLPSHSHYEHLGSPCHSRI</sequence>
<name>A0ACC0TX82_9AGAM</name>
<organism evidence="1 2">
    <name type="scientific">Russula earlei</name>
    <dbReference type="NCBI Taxonomy" id="71964"/>
    <lineage>
        <taxon>Eukaryota</taxon>
        <taxon>Fungi</taxon>
        <taxon>Dikarya</taxon>
        <taxon>Basidiomycota</taxon>
        <taxon>Agaricomycotina</taxon>
        <taxon>Agaricomycetes</taxon>
        <taxon>Russulales</taxon>
        <taxon>Russulaceae</taxon>
        <taxon>Russula</taxon>
    </lineage>
</organism>
<evidence type="ECO:0000313" key="2">
    <source>
        <dbReference type="Proteomes" id="UP001207468"/>
    </source>
</evidence>
<proteinExistence type="predicted"/>
<comment type="caution">
    <text evidence="1">The sequence shown here is derived from an EMBL/GenBank/DDBJ whole genome shotgun (WGS) entry which is preliminary data.</text>
</comment>
<accession>A0ACC0TX82</accession>
<gene>
    <name evidence="1" type="ORF">F5148DRAFT_1235766</name>
</gene>
<keyword evidence="2" id="KW-1185">Reference proteome</keyword>
<evidence type="ECO:0000313" key="1">
    <source>
        <dbReference type="EMBL" id="KAI9452527.1"/>
    </source>
</evidence>
<reference evidence="1" key="1">
    <citation type="submission" date="2021-03" db="EMBL/GenBank/DDBJ databases">
        <title>Evolutionary priming and transition to the ectomycorrhizal habit in an iconic lineage of mushroom-forming fungi: is preadaptation a requirement?</title>
        <authorList>
            <consortium name="DOE Joint Genome Institute"/>
            <person name="Looney B.P."/>
            <person name="Miyauchi S."/>
            <person name="Morin E."/>
            <person name="Drula E."/>
            <person name="Courty P.E."/>
            <person name="Chicoki N."/>
            <person name="Fauchery L."/>
            <person name="Kohler A."/>
            <person name="Kuo A."/>
            <person name="LaButti K."/>
            <person name="Pangilinan J."/>
            <person name="Lipzen A."/>
            <person name="Riley R."/>
            <person name="Andreopoulos W."/>
            <person name="He G."/>
            <person name="Johnson J."/>
            <person name="Barry K.W."/>
            <person name="Grigoriev I.V."/>
            <person name="Nagy L."/>
            <person name="Hibbett D."/>
            <person name="Henrissat B."/>
            <person name="Matheny P.B."/>
            <person name="Labbe J."/>
            <person name="Martin A.F."/>
        </authorList>
    </citation>
    <scope>NUCLEOTIDE SEQUENCE</scope>
    <source>
        <strain evidence="1">BPL698</strain>
    </source>
</reference>
<dbReference type="EMBL" id="JAGFNK010000333">
    <property type="protein sequence ID" value="KAI9452527.1"/>
    <property type="molecule type" value="Genomic_DNA"/>
</dbReference>